<dbReference type="Proteomes" id="UP000628448">
    <property type="component" value="Unassembled WGS sequence"/>
</dbReference>
<sequence length="445" mass="51303">MKKHINLQHFVLLNIILCVIYFLFPGTFTAALLAYCMAVAGLTGIWFILYTRYIKEQANRPGLLMLGRRKTLLFAYSGFNLIMAVLFVFGETTMPVCLGFTVASGILLICLLRFDQTLTAFLYRTLNVSNRVAIVGSGDLSKELGNYIAQQHKFSFQGYLERDERQAIETSEQYIAFAAANNIRELYIPSGHFAYADIAMLNEAANKHCIRLKLIADTPLANIESFRYTEHFNKVLLLKAYNEPLSSLKNRIAKRLFDCIISSVVMITILWWLIPLIGILIKAESKGPVFFKQLRSGRNNQSFWCYKFRTMVNNADSDQKQATRDDARVTKIGAFLRRTSLDELPQFINVLKNEMSIIGPRPHMLRHTEEYSNLIKAYMVRLYLKPGLTGWAQVNGFRGETPDLESMQKRIEHDIWYMQNWSPRLDTRIFFKTAINMLRKEENAF</sequence>
<dbReference type="InterPro" id="IPR017475">
    <property type="entry name" value="EPS_sugar_tfrase"/>
</dbReference>
<dbReference type="InterPro" id="IPR003362">
    <property type="entry name" value="Bact_transf"/>
</dbReference>
<comment type="similarity">
    <text evidence="2">Belongs to the bacterial sugar transferase family.</text>
</comment>
<accession>A0A931E801</accession>
<evidence type="ECO:0000256" key="3">
    <source>
        <dbReference type="ARBA" id="ARBA00022679"/>
    </source>
</evidence>
<dbReference type="GO" id="GO:0016020">
    <property type="term" value="C:membrane"/>
    <property type="evidence" value="ECO:0007669"/>
    <property type="project" value="UniProtKB-SubCell"/>
</dbReference>
<feature type="transmembrane region" description="Helical" evidence="7">
    <location>
        <begin position="256"/>
        <end position="281"/>
    </location>
</feature>
<proteinExistence type="inferred from homology"/>
<dbReference type="EMBL" id="JADWYR010000002">
    <property type="protein sequence ID" value="MBG9377061.1"/>
    <property type="molecule type" value="Genomic_DNA"/>
</dbReference>
<keyword evidence="4 7" id="KW-0812">Transmembrane</keyword>
<evidence type="ECO:0000313" key="9">
    <source>
        <dbReference type="EMBL" id="MBG9377061.1"/>
    </source>
</evidence>
<evidence type="ECO:0000256" key="7">
    <source>
        <dbReference type="SAM" id="Phobius"/>
    </source>
</evidence>
<evidence type="ECO:0000256" key="4">
    <source>
        <dbReference type="ARBA" id="ARBA00022692"/>
    </source>
</evidence>
<feature type="transmembrane region" description="Helical" evidence="7">
    <location>
        <begin position="30"/>
        <end position="50"/>
    </location>
</feature>
<dbReference type="PANTHER" id="PTHR30576">
    <property type="entry name" value="COLANIC BIOSYNTHESIS UDP-GLUCOSE LIPID CARRIER TRANSFERASE"/>
    <property type="match status" value="1"/>
</dbReference>
<evidence type="ECO:0000256" key="6">
    <source>
        <dbReference type="ARBA" id="ARBA00023136"/>
    </source>
</evidence>
<reference evidence="9" key="1">
    <citation type="submission" date="2020-11" db="EMBL/GenBank/DDBJ databases">
        <title>Bacterial whole genome sequence for Panacibacter sp. DH6.</title>
        <authorList>
            <person name="Le V."/>
            <person name="Ko S."/>
            <person name="Ahn C.-Y."/>
            <person name="Oh H.-M."/>
        </authorList>
    </citation>
    <scope>NUCLEOTIDE SEQUENCE</scope>
    <source>
        <strain evidence="9">DH6</strain>
    </source>
</reference>
<comment type="subcellular location">
    <subcellularLocation>
        <location evidence="1">Membrane</location>
        <topology evidence="1">Multi-pass membrane protein</topology>
    </subcellularLocation>
</comment>
<feature type="transmembrane region" description="Helical" evidence="7">
    <location>
        <begin position="7"/>
        <end position="24"/>
    </location>
</feature>
<name>A0A931E801_9BACT</name>
<feature type="transmembrane region" description="Helical" evidence="7">
    <location>
        <begin position="96"/>
        <end position="114"/>
    </location>
</feature>
<comment type="caution">
    <text evidence="9">The sequence shown here is derived from an EMBL/GenBank/DDBJ whole genome shotgun (WGS) entry which is preliminary data.</text>
</comment>
<dbReference type="PANTHER" id="PTHR30576:SF0">
    <property type="entry name" value="UNDECAPRENYL-PHOSPHATE N-ACETYLGALACTOSAMINYL 1-PHOSPHATE TRANSFERASE-RELATED"/>
    <property type="match status" value="1"/>
</dbReference>
<protein>
    <submittedName>
        <fullName evidence="9">Exopolysaccharide biosynthesis polyprenyl glycosylphosphotransferase</fullName>
    </submittedName>
</protein>
<dbReference type="Pfam" id="PF02397">
    <property type="entry name" value="Bac_transf"/>
    <property type="match status" value="1"/>
</dbReference>
<evidence type="ECO:0000313" key="10">
    <source>
        <dbReference type="Proteomes" id="UP000628448"/>
    </source>
</evidence>
<dbReference type="NCBIfam" id="TIGR03025">
    <property type="entry name" value="EPS_sugtrans"/>
    <property type="match status" value="1"/>
</dbReference>
<dbReference type="AlphaFoldDB" id="A0A931E801"/>
<dbReference type="RefSeq" id="WP_196991162.1">
    <property type="nucleotide sequence ID" value="NZ_JADWYR010000002.1"/>
</dbReference>
<evidence type="ECO:0000256" key="5">
    <source>
        <dbReference type="ARBA" id="ARBA00022989"/>
    </source>
</evidence>
<feature type="domain" description="Bacterial sugar transferase" evidence="8">
    <location>
        <begin position="254"/>
        <end position="438"/>
    </location>
</feature>
<evidence type="ECO:0000256" key="1">
    <source>
        <dbReference type="ARBA" id="ARBA00004141"/>
    </source>
</evidence>
<gene>
    <name evidence="9" type="ORF">I5907_12525</name>
</gene>
<keyword evidence="5 7" id="KW-1133">Transmembrane helix</keyword>
<organism evidence="9 10">
    <name type="scientific">Panacibacter microcysteis</name>
    <dbReference type="NCBI Taxonomy" id="2793269"/>
    <lineage>
        <taxon>Bacteria</taxon>
        <taxon>Pseudomonadati</taxon>
        <taxon>Bacteroidota</taxon>
        <taxon>Chitinophagia</taxon>
        <taxon>Chitinophagales</taxon>
        <taxon>Chitinophagaceae</taxon>
        <taxon>Panacibacter</taxon>
    </lineage>
</organism>
<keyword evidence="3" id="KW-0808">Transferase</keyword>
<keyword evidence="6 7" id="KW-0472">Membrane</keyword>
<evidence type="ECO:0000259" key="8">
    <source>
        <dbReference type="Pfam" id="PF02397"/>
    </source>
</evidence>
<keyword evidence="10" id="KW-1185">Reference proteome</keyword>
<dbReference type="GO" id="GO:0016780">
    <property type="term" value="F:phosphotransferase activity, for other substituted phosphate groups"/>
    <property type="evidence" value="ECO:0007669"/>
    <property type="project" value="TreeGrafter"/>
</dbReference>
<evidence type="ECO:0000256" key="2">
    <source>
        <dbReference type="ARBA" id="ARBA00006464"/>
    </source>
</evidence>
<feature type="transmembrane region" description="Helical" evidence="7">
    <location>
        <begin position="71"/>
        <end position="90"/>
    </location>
</feature>